<evidence type="ECO:0000313" key="2">
    <source>
        <dbReference type="Proteomes" id="UP001314170"/>
    </source>
</evidence>
<proteinExistence type="predicted"/>
<dbReference type="EMBL" id="CAWUPB010000903">
    <property type="protein sequence ID" value="CAK7328621.1"/>
    <property type="molecule type" value="Genomic_DNA"/>
</dbReference>
<comment type="caution">
    <text evidence="1">The sequence shown here is derived from an EMBL/GenBank/DDBJ whole genome shotgun (WGS) entry which is preliminary data.</text>
</comment>
<evidence type="ECO:0000313" key="1">
    <source>
        <dbReference type="EMBL" id="CAK7328621.1"/>
    </source>
</evidence>
<gene>
    <name evidence="1" type="ORF">DCAF_LOCUS6348</name>
</gene>
<name>A0AAV1R4E0_9ROSI</name>
<reference evidence="1 2" key="1">
    <citation type="submission" date="2024-01" db="EMBL/GenBank/DDBJ databases">
        <authorList>
            <person name="Waweru B."/>
        </authorList>
    </citation>
    <scope>NUCLEOTIDE SEQUENCE [LARGE SCALE GENOMIC DNA]</scope>
</reference>
<sequence length="103" mass="11708">MRVGDGFRVAQFGCHGVVNLLLKRFESGSSVVRSRERKPTGEVLNSGGSAVGNELHRIIKLLILEGDPRHESKKMLYVSNARPIDKLRLRHEERPEELRNHAR</sequence>
<keyword evidence="2" id="KW-1185">Reference proteome</keyword>
<organism evidence="1 2">
    <name type="scientific">Dovyalis caffra</name>
    <dbReference type="NCBI Taxonomy" id="77055"/>
    <lineage>
        <taxon>Eukaryota</taxon>
        <taxon>Viridiplantae</taxon>
        <taxon>Streptophyta</taxon>
        <taxon>Embryophyta</taxon>
        <taxon>Tracheophyta</taxon>
        <taxon>Spermatophyta</taxon>
        <taxon>Magnoliopsida</taxon>
        <taxon>eudicotyledons</taxon>
        <taxon>Gunneridae</taxon>
        <taxon>Pentapetalae</taxon>
        <taxon>rosids</taxon>
        <taxon>fabids</taxon>
        <taxon>Malpighiales</taxon>
        <taxon>Salicaceae</taxon>
        <taxon>Flacourtieae</taxon>
        <taxon>Dovyalis</taxon>
    </lineage>
</organism>
<dbReference type="AlphaFoldDB" id="A0AAV1R4E0"/>
<protein>
    <submittedName>
        <fullName evidence="1">Uncharacterized protein</fullName>
    </submittedName>
</protein>
<dbReference type="Proteomes" id="UP001314170">
    <property type="component" value="Unassembled WGS sequence"/>
</dbReference>
<accession>A0AAV1R4E0</accession>